<dbReference type="GO" id="GO:0030042">
    <property type="term" value="P:actin filament depolymerization"/>
    <property type="evidence" value="ECO:0007669"/>
    <property type="project" value="TreeGrafter"/>
</dbReference>
<evidence type="ECO:0000256" key="1">
    <source>
        <dbReference type="ARBA" id="ARBA00022574"/>
    </source>
</evidence>
<dbReference type="InterPro" id="IPR001680">
    <property type="entry name" value="WD40_rpt"/>
</dbReference>
<comment type="similarity">
    <text evidence="3">Belongs to the WD repeat AIP1 family.</text>
</comment>
<evidence type="ECO:0000256" key="2">
    <source>
        <dbReference type="ARBA" id="ARBA00022737"/>
    </source>
</evidence>
<feature type="repeat" description="WD" evidence="4">
    <location>
        <begin position="260"/>
        <end position="282"/>
    </location>
</feature>
<dbReference type="Proteomes" id="UP000191024">
    <property type="component" value="Chromosome G"/>
</dbReference>
<evidence type="ECO:0000313" key="5">
    <source>
        <dbReference type="EMBL" id="SCV00345.1"/>
    </source>
</evidence>
<dbReference type="GO" id="GO:0051015">
    <property type="term" value="F:actin filament binding"/>
    <property type="evidence" value="ECO:0007669"/>
    <property type="project" value="TreeGrafter"/>
</dbReference>
<dbReference type="FunFam" id="2.130.10.10:FF:000102">
    <property type="entry name" value="Actin-interacting protein 1"/>
    <property type="match status" value="1"/>
</dbReference>
<keyword evidence="6" id="KW-1185">Reference proteome</keyword>
<dbReference type="FunFam" id="2.130.10.10:FF:000167">
    <property type="entry name" value="Actin-interacting protein 1"/>
    <property type="match status" value="1"/>
</dbReference>
<dbReference type="Gene3D" id="2.130.10.10">
    <property type="entry name" value="YVTN repeat-like/Quinoprotein amine dehydrogenase"/>
    <property type="match status" value="2"/>
</dbReference>
<dbReference type="OrthoDB" id="2306at2759"/>
<evidence type="ECO:0000313" key="6">
    <source>
        <dbReference type="Proteomes" id="UP000191024"/>
    </source>
</evidence>
<dbReference type="InterPro" id="IPR036322">
    <property type="entry name" value="WD40_repeat_dom_sf"/>
</dbReference>
<name>A0A1G4K8G8_9SACH</name>
<dbReference type="PANTHER" id="PTHR19856">
    <property type="entry name" value="WD-REPEATCONTAINING PROTEIN WDR1"/>
    <property type="match status" value="1"/>
</dbReference>
<evidence type="ECO:0000256" key="4">
    <source>
        <dbReference type="PROSITE-ProRule" id="PRU00221"/>
    </source>
</evidence>
<dbReference type="PANTHER" id="PTHR19856:SF0">
    <property type="entry name" value="WD REPEAT-CONTAINING PROTEIN 1"/>
    <property type="match status" value="1"/>
</dbReference>
<protein>
    <submittedName>
        <fullName evidence="5">LAMI_0G04412g1_1</fullName>
    </submittedName>
</protein>
<proteinExistence type="inferred from homology"/>
<gene>
    <name evidence="5" type="ORF">LAMI_0G04412G</name>
</gene>
<dbReference type="AlphaFoldDB" id="A0A1G4K8G8"/>
<dbReference type="SMART" id="SM00320">
    <property type="entry name" value="WD40"/>
    <property type="match status" value="10"/>
</dbReference>
<dbReference type="STRING" id="1230905.A0A1G4K8G8"/>
<dbReference type="GO" id="GO:0030864">
    <property type="term" value="C:cortical actin cytoskeleton"/>
    <property type="evidence" value="ECO:0007669"/>
    <property type="project" value="TreeGrafter"/>
</dbReference>
<keyword evidence="2" id="KW-0677">Repeat</keyword>
<reference evidence="5 6" key="1">
    <citation type="submission" date="2016-03" db="EMBL/GenBank/DDBJ databases">
        <authorList>
            <person name="Devillers H."/>
        </authorList>
    </citation>
    <scope>NUCLEOTIDE SEQUENCE [LARGE SCALE GENOMIC DNA]</scope>
    <source>
        <strain evidence="5">CBS 11717</strain>
    </source>
</reference>
<keyword evidence="1 4" id="KW-0853">WD repeat</keyword>
<dbReference type="Pfam" id="PF00400">
    <property type="entry name" value="WD40"/>
    <property type="match status" value="3"/>
</dbReference>
<sequence length="604" mass="65441">MPSLELQRVLGPIPSTQRNFSSKLSFNVDANCIAFGCGKSAFIRSLDGDVCVQFTGHGANVSVVKFAPCKGSNYVCSGDEQGKVMVWSWTPEEGATLKNEFQVLAGAVSDISWDVEGKRLCVVGDGRDNFGAFISWDTGNSLGEVGGHSKKVNACHIKQSRPMRCFTVGDDGAVVFYQGPPFRFAGSDRTHHEQGKFIRDVAFSPGIGTYAVTVGSDRRICCFDGKTGEFLKHVEDPEDPVDGGIFAVDWLQHGDESTKFVTASADAAIRVWDIKTGKVIQKWVLSRELANQQVGIVAAGPDTVVSVSLDGALNVFQVGQEMSVQRIEGHNKGITAIATNPLVSGSYDGRLVKWDDTTKNPKMTNSHSNLIVTIDTGDSVSSVSWDDTLQVNGSVKHEFPCQPMVASSNQSAIAVATVDNEIQLFHATTGELIASTSVLGAVSAISLGNELVAVGYDKTNMIEIFKASNLSPQFKFEHKLQATPSCLSFSPSEAYLAAGDVMGKIILYDVSSKTVKTTRWSFHTGRINSMAWRPVTGIDEEEDYVATASLDTNLFVYSVKRPMKIIKQLNVHKDGISATAWSDQRHLFSAGADACIKEWEFDLN</sequence>
<evidence type="ECO:0000256" key="3">
    <source>
        <dbReference type="ARBA" id="ARBA00038366"/>
    </source>
</evidence>
<dbReference type="InterPro" id="IPR015943">
    <property type="entry name" value="WD40/YVTN_repeat-like_dom_sf"/>
</dbReference>
<dbReference type="EMBL" id="LT598469">
    <property type="protein sequence ID" value="SCV00345.1"/>
    <property type="molecule type" value="Genomic_DNA"/>
</dbReference>
<dbReference type="SUPFAM" id="SSF50978">
    <property type="entry name" value="WD40 repeat-like"/>
    <property type="match status" value="2"/>
</dbReference>
<organism evidence="5 6">
    <name type="scientific">Lachancea mirantina</name>
    <dbReference type="NCBI Taxonomy" id="1230905"/>
    <lineage>
        <taxon>Eukaryota</taxon>
        <taxon>Fungi</taxon>
        <taxon>Dikarya</taxon>
        <taxon>Ascomycota</taxon>
        <taxon>Saccharomycotina</taxon>
        <taxon>Saccharomycetes</taxon>
        <taxon>Saccharomycetales</taxon>
        <taxon>Saccharomycetaceae</taxon>
        <taxon>Lachancea</taxon>
    </lineage>
</organism>
<dbReference type="PROSITE" id="PS50082">
    <property type="entry name" value="WD_REPEATS_2"/>
    <property type="match status" value="3"/>
</dbReference>
<accession>A0A1G4K8G8</accession>
<feature type="repeat" description="WD" evidence="4">
    <location>
        <begin position="569"/>
        <end position="604"/>
    </location>
</feature>
<feature type="repeat" description="WD" evidence="4">
    <location>
        <begin position="54"/>
        <end position="88"/>
    </location>
</feature>
<dbReference type="PROSITE" id="PS50294">
    <property type="entry name" value="WD_REPEATS_REGION"/>
    <property type="match status" value="1"/>
</dbReference>